<protein>
    <recommendedName>
        <fullName evidence="7">2-succinyl-5-enolpyruvyl-6-hydroxy-3-cyclohexene-1-carboxylate synthase</fullName>
        <shortName evidence="7">SEPHCHC synthase</shortName>
        <ecNumber evidence="7">2.2.1.9</ecNumber>
    </recommendedName>
    <alternativeName>
        <fullName evidence="7">Menaquinone biosynthesis protein MenD</fullName>
    </alternativeName>
</protein>
<dbReference type="PANTHER" id="PTHR42916">
    <property type="entry name" value="2-SUCCINYL-5-ENOLPYRUVYL-6-HYDROXY-3-CYCLOHEXENE-1-CARBOXYLATE SYNTHASE"/>
    <property type="match status" value="1"/>
</dbReference>
<reference evidence="11 12" key="1">
    <citation type="submission" date="2014-11" db="EMBL/GenBank/DDBJ databases">
        <title>Genome sequence and analysis of novel Kurthia sp.</title>
        <authorList>
            <person name="Lawson J.N."/>
            <person name="Gonzalez J.E."/>
            <person name="Rinauldi L."/>
            <person name="Xuan Z."/>
            <person name="Firman A."/>
            <person name="Shaddox L."/>
            <person name="Trudeau A."/>
            <person name="Shah S."/>
            <person name="Reiman D."/>
        </authorList>
    </citation>
    <scope>NUCLEOTIDE SEQUENCE [LARGE SCALE GENOMIC DNA]</scope>
    <source>
        <strain evidence="11 12">3B1D</strain>
    </source>
</reference>
<keyword evidence="12" id="KW-1185">Reference proteome</keyword>
<dbReference type="CDD" id="cd02009">
    <property type="entry name" value="TPP_SHCHC_synthase"/>
    <property type="match status" value="1"/>
</dbReference>
<dbReference type="InterPro" id="IPR029035">
    <property type="entry name" value="DHS-like_NAD/FAD-binding_dom"/>
</dbReference>
<dbReference type="PIRSF" id="PIRSF004983">
    <property type="entry name" value="MenD"/>
    <property type="match status" value="1"/>
</dbReference>
<dbReference type="Pfam" id="PF02775">
    <property type="entry name" value="TPP_enzyme_C"/>
    <property type="match status" value="1"/>
</dbReference>
<dbReference type="CDD" id="cd07037">
    <property type="entry name" value="TPP_PYR_MenD"/>
    <property type="match status" value="1"/>
</dbReference>
<evidence type="ECO:0000313" key="12">
    <source>
        <dbReference type="Proteomes" id="UP000288623"/>
    </source>
</evidence>
<dbReference type="InterPro" id="IPR012001">
    <property type="entry name" value="Thiamin_PyroP_enz_TPP-bd_dom"/>
</dbReference>
<keyword evidence="1 7" id="KW-0474">Menaquinone biosynthesis</keyword>
<organism evidence="11 12">
    <name type="scientific">Candidatus Kurthia intestinigallinarum</name>
    <dbReference type="NCBI Taxonomy" id="1562256"/>
    <lineage>
        <taxon>Bacteria</taxon>
        <taxon>Bacillati</taxon>
        <taxon>Bacillota</taxon>
        <taxon>Bacilli</taxon>
        <taxon>Bacillales</taxon>
        <taxon>Caryophanaceae</taxon>
        <taxon>Kurthia</taxon>
    </lineage>
</organism>
<dbReference type="InterPro" id="IPR011766">
    <property type="entry name" value="TPP_enzyme_TPP-bd"/>
</dbReference>
<proteinExistence type="inferred from homology"/>
<comment type="catalytic activity">
    <reaction evidence="7">
        <text>isochorismate + 2-oxoglutarate + H(+) = 5-enolpyruvoyl-6-hydroxy-2-succinyl-cyclohex-3-ene-1-carboxylate + CO2</text>
        <dbReference type="Rhea" id="RHEA:25593"/>
        <dbReference type="ChEBI" id="CHEBI:15378"/>
        <dbReference type="ChEBI" id="CHEBI:16526"/>
        <dbReference type="ChEBI" id="CHEBI:16810"/>
        <dbReference type="ChEBI" id="CHEBI:29780"/>
        <dbReference type="ChEBI" id="CHEBI:58818"/>
        <dbReference type="EC" id="2.2.1.9"/>
    </reaction>
</comment>
<dbReference type="HAMAP" id="MF_01659">
    <property type="entry name" value="MenD"/>
    <property type="match status" value="1"/>
</dbReference>
<evidence type="ECO:0000313" key="11">
    <source>
        <dbReference type="EMBL" id="RUS58419.1"/>
    </source>
</evidence>
<dbReference type="UniPathway" id="UPA00079"/>
<dbReference type="SUPFAM" id="SSF52467">
    <property type="entry name" value="DHS-like NAD/FAD-binding domain"/>
    <property type="match status" value="1"/>
</dbReference>
<comment type="pathway">
    <text evidence="7">Quinol/quinone metabolism; 1,4-dihydroxy-2-naphthoate biosynthesis; 1,4-dihydroxy-2-naphthoate from chorismate: step 2/7.</text>
</comment>
<keyword evidence="6 7" id="KW-0464">Manganese</keyword>
<keyword evidence="2 7" id="KW-0808">Transferase</keyword>
<evidence type="ECO:0000256" key="1">
    <source>
        <dbReference type="ARBA" id="ARBA00022428"/>
    </source>
</evidence>
<dbReference type="Pfam" id="PF16582">
    <property type="entry name" value="TPP_enzyme_M_2"/>
    <property type="match status" value="1"/>
</dbReference>
<dbReference type="SUPFAM" id="SSF52518">
    <property type="entry name" value="Thiamin diphosphate-binding fold (THDP-binding)"/>
    <property type="match status" value="2"/>
</dbReference>
<dbReference type="NCBIfam" id="TIGR00173">
    <property type="entry name" value="menD"/>
    <property type="match status" value="1"/>
</dbReference>
<gene>
    <name evidence="7" type="primary">menD</name>
    <name evidence="11" type="ORF">QI30_00660</name>
</gene>
<dbReference type="AlphaFoldDB" id="A0A433RYV7"/>
<dbReference type="PANTHER" id="PTHR42916:SF1">
    <property type="entry name" value="PROTEIN PHYLLO, CHLOROPLASTIC"/>
    <property type="match status" value="1"/>
</dbReference>
<evidence type="ECO:0000256" key="7">
    <source>
        <dbReference type="HAMAP-Rule" id="MF_01659"/>
    </source>
</evidence>
<comment type="cofactor">
    <cofactor evidence="7">
        <name>thiamine diphosphate</name>
        <dbReference type="ChEBI" id="CHEBI:58937"/>
    </cofactor>
    <text evidence="7">Binds 1 thiamine pyrophosphate per subunit.</text>
</comment>
<accession>A0A433RYV7</accession>
<dbReference type="EMBL" id="JTFC01000003">
    <property type="protein sequence ID" value="RUS58419.1"/>
    <property type="molecule type" value="Genomic_DNA"/>
</dbReference>
<evidence type="ECO:0000256" key="4">
    <source>
        <dbReference type="ARBA" id="ARBA00022842"/>
    </source>
</evidence>
<feature type="domain" description="Thiamine pyrophosphate enzyme TPP-binding" evidence="8">
    <location>
        <begin position="433"/>
        <end position="536"/>
    </location>
</feature>
<evidence type="ECO:0000256" key="3">
    <source>
        <dbReference type="ARBA" id="ARBA00022723"/>
    </source>
</evidence>
<sequence>MVNKQQLSDYVYNIVASLYAAGVKKVVVSPGSRSTPLAYGFASTKEFDMYRQVDERSAAFLALGLAKESAEPVVLVCTSGTAAANYFPAIVEAYYARLPLIVLTADRPHELREVGAPQAIAQASLYGHHVKWALDLPIPDDAQVTLPFVERHIARAVAVATQAPFGPVQVNVPFREPLLIEFTKQLPARTFTQHFGAEVRPAKAACVFLKETVQATKQGFIIAGEMAQNTHTQAMWDFVRQAKWPVLVESLSHMRTNIPDDCLPYVVEQYDAILKNDAFKAHMRPQTVIRFGAQPVSKPLMQFLTAVKPANYIVIDEDPKFRDSLHVATHHIEAAIGQWITTLDVQVTAEQQHYTILWQRANTIAARHRTAYIAEQSDEGAMAGVLFKHLPEHSDLVAGSSMPIRDVDTFFEKTTRDIRIFCNRGTNGIDGVVSTAFGLQYASKRDTYLLIGDLSFLHDSNGLIASRYQPSDLTIVVMNNDGGGIFSYLAQSTVEEHYEQLFGTPTALGFEHLAAMYDAEYANVTTKEAFETALQTPKNKAIRIIEVMTDRAENVATHRALWQAINEELDTLWQA</sequence>
<dbReference type="EC" id="2.2.1.9" evidence="7"/>
<comment type="caution">
    <text evidence="11">The sequence shown here is derived from an EMBL/GenBank/DDBJ whole genome shotgun (WGS) entry which is preliminary data.</text>
</comment>
<comment type="pathway">
    <text evidence="7">Quinol/quinone metabolism; menaquinone biosynthesis.</text>
</comment>
<name>A0A433RYV7_9BACL</name>
<dbReference type="RefSeq" id="WP_126989042.1">
    <property type="nucleotide sequence ID" value="NZ_JTFC01000003.1"/>
</dbReference>
<evidence type="ECO:0000259" key="9">
    <source>
        <dbReference type="Pfam" id="PF02776"/>
    </source>
</evidence>
<dbReference type="Pfam" id="PF02776">
    <property type="entry name" value="TPP_enzyme_N"/>
    <property type="match status" value="1"/>
</dbReference>
<dbReference type="GO" id="GO:0070204">
    <property type="term" value="F:2-succinyl-5-enolpyruvyl-6-hydroxy-3-cyclohexene-1-carboxylic-acid synthase activity"/>
    <property type="evidence" value="ECO:0007669"/>
    <property type="project" value="UniProtKB-UniRule"/>
</dbReference>
<dbReference type="Proteomes" id="UP000288623">
    <property type="component" value="Unassembled WGS sequence"/>
</dbReference>
<comment type="cofactor">
    <cofactor evidence="7">
        <name>Mg(2+)</name>
        <dbReference type="ChEBI" id="CHEBI:18420"/>
    </cofactor>
    <cofactor evidence="7">
        <name>Mn(2+)</name>
        <dbReference type="ChEBI" id="CHEBI:29035"/>
    </cofactor>
</comment>
<evidence type="ECO:0000259" key="8">
    <source>
        <dbReference type="Pfam" id="PF02775"/>
    </source>
</evidence>
<dbReference type="GO" id="GO:0030976">
    <property type="term" value="F:thiamine pyrophosphate binding"/>
    <property type="evidence" value="ECO:0007669"/>
    <property type="project" value="UniProtKB-UniRule"/>
</dbReference>
<dbReference type="GO" id="GO:0000287">
    <property type="term" value="F:magnesium ion binding"/>
    <property type="evidence" value="ECO:0007669"/>
    <property type="project" value="UniProtKB-UniRule"/>
</dbReference>
<comment type="similarity">
    <text evidence="7">Belongs to the TPP enzyme family. MenD subfamily.</text>
</comment>
<keyword evidence="3 7" id="KW-0479">Metal-binding</keyword>
<evidence type="ECO:0000256" key="6">
    <source>
        <dbReference type="ARBA" id="ARBA00023211"/>
    </source>
</evidence>
<dbReference type="GO" id="GO:0009234">
    <property type="term" value="P:menaquinone biosynthetic process"/>
    <property type="evidence" value="ECO:0007669"/>
    <property type="project" value="UniProtKB-UniRule"/>
</dbReference>
<keyword evidence="4 7" id="KW-0460">Magnesium</keyword>
<comment type="function">
    <text evidence="7">Catalyzes the thiamine diphosphate-dependent decarboxylation of 2-oxoglutarate and the subsequent addition of the resulting succinic semialdehyde-thiamine pyrophosphate anion to isochorismate to yield 2-succinyl-5-enolpyruvyl-6-hydroxy-3-cyclohexene-1-carboxylate (SEPHCHC).</text>
</comment>
<evidence type="ECO:0000259" key="10">
    <source>
        <dbReference type="Pfam" id="PF16582"/>
    </source>
</evidence>
<feature type="domain" description="Menaquinone biosynthesis protein MenD middle" evidence="10">
    <location>
        <begin position="215"/>
        <end position="394"/>
    </location>
</feature>
<dbReference type="InterPro" id="IPR004433">
    <property type="entry name" value="MenaQ_synth_MenD"/>
</dbReference>
<dbReference type="OrthoDB" id="9791859at2"/>
<evidence type="ECO:0000256" key="5">
    <source>
        <dbReference type="ARBA" id="ARBA00023052"/>
    </source>
</evidence>
<dbReference type="UniPathway" id="UPA01057">
    <property type="reaction ID" value="UER00164"/>
</dbReference>
<evidence type="ECO:0000256" key="2">
    <source>
        <dbReference type="ARBA" id="ARBA00022679"/>
    </source>
</evidence>
<comment type="subunit">
    <text evidence="7">Homodimer.</text>
</comment>
<dbReference type="GO" id="GO:0030145">
    <property type="term" value="F:manganese ion binding"/>
    <property type="evidence" value="ECO:0007669"/>
    <property type="project" value="UniProtKB-UniRule"/>
</dbReference>
<feature type="domain" description="Thiamine pyrophosphate enzyme N-terminal TPP-binding" evidence="9">
    <location>
        <begin position="14"/>
        <end position="124"/>
    </location>
</feature>
<dbReference type="Gene3D" id="3.40.50.1220">
    <property type="entry name" value="TPP-binding domain"/>
    <property type="match status" value="1"/>
</dbReference>
<dbReference type="InterPro" id="IPR032264">
    <property type="entry name" value="MenD_middle"/>
</dbReference>
<keyword evidence="5 7" id="KW-0786">Thiamine pyrophosphate</keyword>
<dbReference type="InterPro" id="IPR029061">
    <property type="entry name" value="THDP-binding"/>
</dbReference>
<dbReference type="Gene3D" id="3.40.50.970">
    <property type="match status" value="2"/>
</dbReference>